<dbReference type="InterPro" id="IPR010732">
    <property type="entry name" value="T6SS_TssG-like"/>
</dbReference>
<dbReference type="PANTHER" id="PTHR35564">
    <property type="match status" value="1"/>
</dbReference>
<evidence type="ECO:0000313" key="3">
    <source>
        <dbReference type="Proteomes" id="UP000494201"/>
    </source>
</evidence>
<dbReference type="AlphaFoldDB" id="A0A6P2GJF2"/>
<feature type="region of interest" description="Disordered" evidence="1">
    <location>
        <begin position="1"/>
        <end position="26"/>
    </location>
</feature>
<dbReference type="NCBIfam" id="TIGR03347">
    <property type="entry name" value="VI_chp_1"/>
    <property type="match status" value="1"/>
</dbReference>
<evidence type="ECO:0000313" key="2">
    <source>
        <dbReference type="EMBL" id="VVU54041.1"/>
    </source>
</evidence>
<name>A0A6P2GJF2_9BURK</name>
<reference evidence="2 3" key="1">
    <citation type="submission" date="2019-09" db="EMBL/GenBank/DDBJ databases">
        <authorList>
            <person name="Depoorter E."/>
        </authorList>
    </citation>
    <scope>NUCLEOTIDE SEQUENCE [LARGE SCALE GENOMIC DNA]</scope>
    <source>
        <strain evidence="2">LMG 20980</strain>
    </source>
</reference>
<accession>A0A6P2GJF2</accession>
<dbReference type="PANTHER" id="PTHR35564:SF4">
    <property type="entry name" value="CYTOPLASMIC PROTEIN"/>
    <property type="match status" value="1"/>
</dbReference>
<gene>
    <name evidence="2" type="ORF">BAN20980_06681</name>
</gene>
<feature type="compositionally biased region" description="Basic and acidic residues" evidence="1">
    <location>
        <begin position="8"/>
        <end position="20"/>
    </location>
</feature>
<protein>
    <submittedName>
        <fullName evidence="2">Type VI secretion protein</fullName>
    </submittedName>
</protein>
<dbReference type="EMBL" id="CABVLY010000045">
    <property type="protein sequence ID" value="VVU54041.1"/>
    <property type="molecule type" value="Genomic_DNA"/>
</dbReference>
<evidence type="ECO:0000256" key="1">
    <source>
        <dbReference type="SAM" id="MobiDB-lite"/>
    </source>
</evidence>
<dbReference type="Pfam" id="PF06996">
    <property type="entry name" value="T6SS_TssG"/>
    <property type="match status" value="1"/>
</dbReference>
<proteinExistence type="predicted"/>
<sequence>MAAADGRTQGHLDMRARPSKADAGASGPVDVQALAAWFDRHAPWESGFLPLLRAIAARTPHAPAPGTARLPNEECFRIGQQPTMAFAPREIASMDVRDGRFDIRLFGLGLWGPQGPMPLHMTELAYSRAESNQDRTLAHFVDLFHHRALTQFYRAWASAQATASLDRSDETFSFYIASLAGLDPAEAACSPLPTHARYGAAPHLVCEARHPDGIVATLSHYFGVPVDIEEFVPHWIYLTESDHARLGVRGSAATMGDGAHLGEAIPDRQHKFRLVIGPLDLDQYQRLMPHGADFHALVEWINTFVGYEYAWEVKLLLRPEAAPPACLGQPQRLGYALWLGESTSEQPVVGMVFDPEQYCNRSRDFQT</sequence>
<dbReference type="Proteomes" id="UP000494201">
    <property type="component" value="Unassembled WGS sequence"/>
</dbReference>
<organism evidence="2 3">
    <name type="scientific">Burkholderia anthina</name>
    <dbReference type="NCBI Taxonomy" id="179879"/>
    <lineage>
        <taxon>Bacteria</taxon>
        <taxon>Pseudomonadati</taxon>
        <taxon>Pseudomonadota</taxon>
        <taxon>Betaproteobacteria</taxon>
        <taxon>Burkholderiales</taxon>
        <taxon>Burkholderiaceae</taxon>
        <taxon>Burkholderia</taxon>
        <taxon>Burkholderia cepacia complex</taxon>
    </lineage>
</organism>